<keyword evidence="2" id="KW-0378">Hydrolase</keyword>
<evidence type="ECO:0000256" key="2">
    <source>
        <dbReference type="ARBA" id="ARBA00022801"/>
    </source>
</evidence>
<name>A0ABP9RVS7_9GAMM</name>
<accession>A0ABP9RVS7</accession>
<dbReference type="Proteomes" id="UP001501600">
    <property type="component" value="Unassembled WGS sequence"/>
</dbReference>
<protein>
    <submittedName>
        <fullName evidence="3">Serine-type D-Ala-D-Ala carboxypeptidase</fullName>
    </submittedName>
</protein>
<evidence type="ECO:0000313" key="4">
    <source>
        <dbReference type="Proteomes" id="UP001501600"/>
    </source>
</evidence>
<dbReference type="RefSeq" id="WP_345315646.1">
    <property type="nucleotide sequence ID" value="NZ_BAABLF010000005.1"/>
</dbReference>
<evidence type="ECO:0000313" key="3">
    <source>
        <dbReference type="EMBL" id="GAA5187995.1"/>
    </source>
</evidence>
<keyword evidence="3" id="KW-0645">Protease</keyword>
<dbReference type="PRINTS" id="PR00922">
    <property type="entry name" value="DADACBPTASE3"/>
</dbReference>
<proteinExistence type="inferred from homology"/>
<dbReference type="SUPFAM" id="SSF56601">
    <property type="entry name" value="beta-lactamase/transpeptidase-like"/>
    <property type="match status" value="1"/>
</dbReference>
<keyword evidence="3" id="KW-0121">Carboxypeptidase</keyword>
<gene>
    <name evidence="3" type="primary">dacB</name>
    <name evidence="3" type="ORF">GCM10025772_06900</name>
</gene>
<reference evidence="4" key="1">
    <citation type="journal article" date="2019" name="Int. J. Syst. Evol. Microbiol.">
        <title>The Global Catalogue of Microorganisms (GCM) 10K type strain sequencing project: providing services to taxonomists for standard genome sequencing and annotation.</title>
        <authorList>
            <consortium name="The Broad Institute Genomics Platform"/>
            <consortium name="The Broad Institute Genome Sequencing Center for Infectious Disease"/>
            <person name="Wu L."/>
            <person name="Ma J."/>
        </authorList>
    </citation>
    <scope>NUCLEOTIDE SEQUENCE [LARGE SCALE GENOMIC DNA]</scope>
    <source>
        <strain evidence="4">JCM 18720</strain>
    </source>
</reference>
<dbReference type="NCBIfam" id="TIGR00666">
    <property type="entry name" value="PBP4"/>
    <property type="match status" value="1"/>
</dbReference>
<dbReference type="Gene3D" id="3.40.710.10">
    <property type="entry name" value="DD-peptidase/beta-lactamase superfamily"/>
    <property type="match status" value="2"/>
</dbReference>
<comment type="similarity">
    <text evidence="1">Belongs to the peptidase S13 family.</text>
</comment>
<dbReference type="InterPro" id="IPR012338">
    <property type="entry name" value="Beta-lactam/transpept-like"/>
</dbReference>
<evidence type="ECO:0000256" key="1">
    <source>
        <dbReference type="ARBA" id="ARBA00006096"/>
    </source>
</evidence>
<dbReference type="Gene3D" id="3.50.80.20">
    <property type="entry name" value="D-Ala-D-Ala carboxypeptidase C, peptidase S13"/>
    <property type="match status" value="1"/>
</dbReference>
<keyword evidence="4" id="KW-1185">Reference proteome</keyword>
<dbReference type="GO" id="GO:0004180">
    <property type="term" value="F:carboxypeptidase activity"/>
    <property type="evidence" value="ECO:0007669"/>
    <property type="project" value="UniProtKB-KW"/>
</dbReference>
<dbReference type="EMBL" id="BAABLF010000005">
    <property type="protein sequence ID" value="GAA5187995.1"/>
    <property type="molecule type" value="Genomic_DNA"/>
</dbReference>
<sequence length="466" mass="51481">MRILAIVLILLSLNRAYADYADFKTLLPLGSQMALLITDTDGNPLYEFNADRQMIPASTLKLVTATAAWLELGESFRFVTEFRGPRPVMDQLPGDLVLMMRGDPTLRRADLSYMVQTLAREGVRQINGDLILDGHLFDGYDRAPGWPWDDLGICYASPASAVMLDKNCATVAIRKRANRLSLQKPAHLPISVEQELRLAPTSSLCPLEMDRKPENHYTLRGCLNEPTTLAIAVTDPHHYVTEILYQQLSAAGIRLHGEIRVGEGQPGQPVLAQHQSAPLSTLLRRVLEDSDNALSEALLRTIAHSFHHQGGSFPGGIVAVKQILRKQLGIDLSNSDLFDGSGLSRYNLISARQLAQVLMAWQQDPRLAELRNLLPIAGESGTLKWRSGLKPISGKLAAKSGSFKQVRNLAGYLQREGDSPLIVIQLINGLVGDQKTIAMELSQFEQNLYRCITEDCMSSLNQAQTQ</sequence>
<dbReference type="Pfam" id="PF02113">
    <property type="entry name" value="Peptidase_S13"/>
    <property type="match status" value="1"/>
</dbReference>
<organism evidence="3 4">
    <name type="scientific">Ferrimonas gelatinilytica</name>
    <dbReference type="NCBI Taxonomy" id="1255257"/>
    <lineage>
        <taxon>Bacteria</taxon>
        <taxon>Pseudomonadati</taxon>
        <taxon>Pseudomonadota</taxon>
        <taxon>Gammaproteobacteria</taxon>
        <taxon>Alteromonadales</taxon>
        <taxon>Ferrimonadaceae</taxon>
        <taxon>Ferrimonas</taxon>
    </lineage>
</organism>
<dbReference type="PANTHER" id="PTHR30023">
    <property type="entry name" value="D-ALANYL-D-ALANINE CARBOXYPEPTIDASE"/>
    <property type="match status" value="1"/>
</dbReference>
<dbReference type="PANTHER" id="PTHR30023:SF0">
    <property type="entry name" value="PENICILLIN-SENSITIVE CARBOXYPEPTIDASE A"/>
    <property type="match status" value="1"/>
</dbReference>
<dbReference type="InterPro" id="IPR000667">
    <property type="entry name" value="Peptidase_S13"/>
</dbReference>
<comment type="caution">
    <text evidence="3">The sequence shown here is derived from an EMBL/GenBank/DDBJ whole genome shotgun (WGS) entry which is preliminary data.</text>
</comment>